<evidence type="ECO:0000256" key="3">
    <source>
        <dbReference type="ARBA" id="ARBA00055068"/>
    </source>
</evidence>
<dbReference type="Pfam" id="PF07722">
    <property type="entry name" value="Peptidase_C26"/>
    <property type="match status" value="1"/>
</dbReference>
<gene>
    <name evidence="6" type="ORF">IPH26_19355</name>
</gene>
<dbReference type="InterPro" id="IPR044668">
    <property type="entry name" value="PuuD-like"/>
</dbReference>
<protein>
    <recommendedName>
        <fullName evidence="5">gamma-glutamyl-gamma-aminobutyrate hydrolase</fullName>
        <ecNumber evidence="5">3.5.1.94</ecNumber>
    </recommendedName>
</protein>
<dbReference type="GO" id="GO:0033969">
    <property type="term" value="F:gamma-glutamyl-gamma-aminobutyrate hydrolase activity"/>
    <property type="evidence" value="ECO:0007669"/>
    <property type="project" value="UniProtKB-EC"/>
</dbReference>
<dbReference type="AlphaFoldDB" id="A0A9D7HNB2"/>
<proteinExistence type="inferred from homology"/>
<comment type="similarity">
    <text evidence="1">Belongs to the peptidase C26 family.</text>
</comment>
<dbReference type="SUPFAM" id="SSF52317">
    <property type="entry name" value="Class I glutamine amidotransferase-like"/>
    <property type="match status" value="1"/>
</dbReference>
<comment type="caution">
    <text evidence="6">The sequence shown here is derived from an EMBL/GenBank/DDBJ whole genome shotgun (WGS) entry which is preliminary data.</text>
</comment>
<dbReference type="PANTHER" id="PTHR43235:SF1">
    <property type="entry name" value="GLUTAMINE AMIDOTRANSFERASE PB2B2.05-RELATED"/>
    <property type="match status" value="1"/>
</dbReference>
<dbReference type="GO" id="GO:0005829">
    <property type="term" value="C:cytosol"/>
    <property type="evidence" value="ECO:0007669"/>
    <property type="project" value="TreeGrafter"/>
</dbReference>
<comment type="catalytic activity">
    <reaction evidence="2">
        <text>4-(gamma-L-glutamylamino)butanoate + H2O = 4-aminobutanoate + L-glutamate</text>
        <dbReference type="Rhea" id="RHEA:19737"/>
        <dbReference type="ChEBI" id="CHEBI:15377"/>
        <dbReference type="ChEBI" id="CHEBI:29985"/>
        <dbReference type="ChEBI" id="CHEBI:58800"/>
        <dbReference type="ChEBI" id="CHEBI:59888"/>
        <dbReference type="EC" id="3.5.1.94"/>
    </reaction>
</comment>
<dbReference type="EC" id="3.5.1.94" evidence="5"/>
<evidence type="ECO:0000256" key="1">
    <source>
        <dbReference type="ARBA" id="ARBA00011083"/>
    </source>
</evidence>
<dbReference type="InterPro" id="IPR011697">
    <property type="entry name" value="Peptidase_C26"/>
</dbReference>
<dbReference type="PANTHER" id="PTHR43235">
    <property type="entry name" value="GLUTAMINE AMIDOTRANSFERASE PB2B2.05-RELATED"/>
    <property type="match status" value="1"/>
</dbReference>
<keyword evidence="6" id="KW-0378">Hydrolase</keyword>
<dbReference type="GO" id="GO:0006598">
    <property type="term" value="P:polyamine catabolic process"/>
    <property type="evidence" value="ECO:0007669"/>
    <property type="project" value="TreeGrafter"/>
</dbReference>
<evidence type="ECO:0000256" key="4">
    <source>
        <dbReference type="ARBA" id="ARBA00060634"/>
    </source>
</evidence>
<dbReference type="InterPro" id="IPR029062">
    <property type="entry name" value="Class_I_gatase-like"/>
</dbReference>
<dbReference type="Gene3D" id="3.40.50.880">
    <property type="match status" value="1"/>
</dbReference>
<comment type="pathway">
    <text evidence="4">Amine and polyamine degradation; putrescine degradation; 4-aminobutanoate from putrescine: step 4/4.</text>
</comment>
<dbReference type="CDD" id="cd01745">
    <property type="entry name" value="GATase1_2"/>
    <property type="match status" value="1"/>
</dbReference>
<dbReference type="PROSITE" id="PS51273">
    <property type="entry name" value="GATASE_TYPE_1"/>
    <property type="match status" value="1"/>
</dbReference>
<evidence type="ECO:0000313" key="7">
    <source>
        <dbReference type="Proteomes" id="UP000807785"/>
    </source>
</evidence>
<organism evidence="6 7">
    <name type="scientific">Candidatus Methylophosphatis roskildensis</name>
    <dbReference type="NCBI Taxonomy" id="2899263"/>
    <lineage>
        <taxon>Bacteria</taxon>
        <taxon>Pseudomonadati</taxon>
        <taxon>Pseudomonadota</taxon>
        <taxon>Betaproteobacteria</taxon>
        <taxon>Nitrosomonadales</taxon>
        <taxon>Sterolibacteriaceae</taxon>
        <taxon>Candidatus Methylophosphatis</taxon>
    </lineage>
</organism>
<comment type="function">
    <text evidence="3">Involved in the breakdown of putrescine via hydrolysis of the gamma-glutamyl linkage of gamma-glutamyl-gamma-aminobutyrate.</text>
</comment>
<dbReference type="EMBL" id="JADJEV010000005">
    <property type="protein sequence ID" value="MBK6974994.1"/>
    <property type="molecule type" value="Genomic_DNA"/>
</dbReference>
<accession>A0A9D7HNB2</accession>
<dbReference type="FunFam" id="3.40.50.880:FF:000030">
    <property type="entry name" value="Gamma-glutamyl-gamma-aminobutyrate hydrolase PuuD"/>
    <property type="match status" value="1"/>
</dbReference>
<evidence type="ECO:0000256" key="2">
    <source>
        <dbReference type="ARBA" id="ARBA00052718"/>
    </source>
</evidence>
<sequence length="261" mass="27570">MKPVVLIPACSKDLGRHPFFVVGGKYVDAVVHGAGCQPLLVPPLGDALDIDGLLDQADGLLLTGSVSNVHPAHFAQTVADPELPLDPARDATTLPLVRRALALGVPLFAICRGFQEVNVALGGSLHQAVHAVAGIRDHREDPKAPIDVQYGPAHPLHVKPGGVLARALGSAADIIVNSLHGQGVDRLGAGLEVEASAEDGLVEAFSVAGSRAFALGVQWHPEWKMRDNAVSIKLFEAFGRACRERVNNDADRPRSRAVHNL</sequence>
<evidence type="ECO:0000256" key="5">
    <source>
        <dbReference type="ARBA" id="ARBA00066788"/>
    </source>
</evidence>
<evidence type="ECO:0000313" key="6">
    <source>
        <dbReference type="EMBL" id="MBK6974994.1"/>
    </source>
</evidence>
<name>A0A9D7HNB2_9PROT</name>
<reference evidence="6" key="1">
    <citation type="submission" date="2020-10" db="EMBL/GenBank/DDBJ databases">
        <title>Connecting structure to function with the recovery of over 1000 high-quality activated sludge metagenome-assembled genomes encoding full-length rRNA genes using long-read sequencing.</title>
        <authorList>
            <person name="Singleton C.M."/>
            <person name="Petriglieri F."/>
            <person name="Kristensen J.M."/>
            <person name="Kirkegaard R.H."/>
            <person name="Michaelsen T.Y."/>
            <person name="Andersen M.H."/>
            <person name="Karst S.M."/>
            <person name="Dueholm M.S."/>
            <person name="Nielsen P.H."/>
            <person name="Albertsen M."/>
        </authorList>
    </citation>
    <scope>NUCLEOTIDE SEQUENCE</scope>
    <source>
        <strain evidence="6">Bjer_18-Q3-R1-45_BAT3C.347</strain>
    </source>
</reference>
<dbReference type="Proteomes" id="UP000807785">
    <property type="component" value="Unassembled WGS sequence"/>
</dbReference>